<evidence type="ECO:0000313" key="4">
    <source>
        <dbReference type="Proteomes" id="UP000255334"/>
    </source>
</evidence>
<dbReference type="PANTHER" id="PTHR47756:SF2">
    <property type="entry name" value="BLL6612 PROTEIN"/>
    <property type="match status" value="1"/>
</dbReference>
<dbReference type="PANTHER" id="PTHR47756">
    <property type="entry name" value="BLL6612 PROTEIN-RELATED"/>
    <property type="match status" value="1"/>
</dbReference>
<dbReference type="GO" id="GO:0003700">
    <property type="term" value="F:DNA-binding transcription factor activity"/>
    <property type="evidence" value="ECO:0007669"/>
    <property type="project" value="InterPro"/>
</dbReference>
<dbReference type="Gene3D" id="1.10.1740.10">
    <property type="match status" value="1"/>
</dbReference>
<keyword evidence="4" id="KW-1185">Reference proteome</keyword>
<feature type="domain" description="DUF6596" evidence="2">
    <location>
        <begin position="195"/>
        <end position="295"/>
    </location>
</feature>
<proteinExistence type="predicted"/>
<evidence type="ECO:0000313" key="3">
    <source>
        <dbReference type="EMBL" id="RDS80349.1"/>
    </source>
</evidence>
<dbReference type="InterPro" id="IPR013324">
    <property type="entry name" value="RNA_pol_sigma_r3/r4-like"/>
</dbReference>
<dbReference type="SUPFAM" id="SSF88659">
    <property type="entry name" value="Sigma3 and sigma4 domains of RNA polymerase sigma factors"/>
    <property type="match status" value="1"/>
</dbReference>
<name>A0A370WW55_9GAMM</name>
<dbReference type="InterPro" id="IPR046531">
    <property type="entry name" value="DUF6596"/>
</dbReference>
<organism evidence="3 4">
    <name type="scientific">Dyella psychrodurans</name>
    <dbReference type="NCBI Taxonomy" id="1927960"/>
    <lineage>
        <taxon>Bacteria</taxon>
        <taxon>Pseudomonadati</taxon>
        <taxon>Pseudomonadota</taxon>
        <taxon>Gammaproteobacteria</taxon>
        <taxon>Lysobacterales</taxon>
        <taxon>Rhodanobacteraceae</taxon>
        <taxon>Dyella</taxon>
    </lineage>
</organism>
<accession>A0A370WW55</accession>
<dbReference type="Proteomes" id="UP000255334">
    <property type="component" value="Unassembled WGS sequence"/>
</dbReference>
<dbReference type="OrthoDB" id="9780299at2"/>
<dbReference type="GO" id="GO:0006352">
    <property type="term" value="P:DNA-templated transcription initiation"/>
    <property type="evidence" value="ECO:0007669"/>
    <property type="project" value="InterPro"/>
</dbReference>
<dbReference type="Pfam" id="PF04542">
    <property type="entry name" value="Sigma70_r2"/>
    <property type="match status" value="1"/>
</dbReference>
<dbReference type="SUPFAM" id="SSF88946">
    <property type="entry name" value="Sigma2 domain of RNA polymerase sigma factors"/>
    <property type="match status" value="1"/>
</dbReference>
<gene>
    <name evidence="3" type="ORF">DWU99_19710</name>
</gene>
<feature type="domain" description="RNA polymerase sigma-70 region 2" evidence="1">
    <location>
        <begin position="28"/>
        <end position="89"/>
    </location>
</feature>
<dbReference type="AlphaFoldDB" id="A0A370WW55"/>
<reference evidence="3 4" key="1">
    <citation type="submission" date="2018-07" db="EMBL/GenBank/DDBJ databases">
        <title>Dyella monticola sp. nov. and Dyella psychrodurans sp. nov. isolated from monsoon evergreen broad-leaved forest soil of Dinghu Mountain, China.</title>
        <authorList>
            <person name="Gao Z."/>
            <person name="Qiu L."/>
        </authorList>
    </citation>
    <scope>NUCLEOTIDE SEQUENCE [LARGE SCALE GENOMIC DNA]</scope>
    <source>
        <strain evidence="3 4">4MSK11</strain>
    </source>
</reference>
<comment type="caution">
    <text evidence="3">The sequence shown here is derived from an EMBL/GenBank/DDBJ whole genome shotgun (WGS) entry which is preliminary data.</text>
</comment>
<protein>
    <submittedName>
        <fullName evidence="3">RNA polymerase subunit sigma-70</fullName>
    </submittedName>
</protein>
<dbReference type="InterPro" id="IPR007627">
    <property type="entry name" value="RNA_pol_sigma70_r2"/>
</dbReference>
<dbReference type="Pfam" id="PF20239">
    <property type="entry name" value="DUF6596"/>
    <property type="match status" value="1"/>
</dbReference>
<evidence type="ECO:0000259" key="2">
    <source>
        <dbReference type="Pfam" id="PF20239"/>
    </source>
</evidence>
<sequence>MGNVRDLRSVSDAAAARAAASTVARRSYGKLLAYLAADMHDVSAAEDALSEAFAAALADWPANGCPDQPEAWLMTVARRKGIDGTRRHRTGDAVAAQLRAIADMQAECMHADGEDDAFPDRRLALLFACTHPAIDASVRAPLMLQTVLGLDAKTIASAFLVSPEAMGKRLGRAKQKIREAGIPFVIPEREAWSGRLDGVLDAVYATYAEGWSDPDEADLVRRDLADEAIFLARLLVELLPQEPEAMGLLAGMLYAQARRSARRNAQGDYVPLAKQDISLWDAAAIDEAEALLQRASAFKHIGRYQLEAALQSAHIERRRSGRTDWTPEVQLYGALLALTGSPVVALNRALAVAELEGLQVALAILEDLSVDKRLTDYQPYWAALADLLARAGQKTRAHHAYEIAIGLTRDAAVRRFLQDRQAGLDP</sequence>
<evidence type="ECO:0000259" key="1">
    <source>
        <dbReference type="Pfam" id="PF04542"/>
    </source>
</evidence>
<dbReference type="EMBL" id="QRBF01000010">
    <property type="protein sequence ID" value="RDS80349.1"/>
    <property type="molecule type" value="Genomic_DNA"/>
</dbReference>
<dbReference type="InterPro" id="IPR013325">
    <property type="entry name" value="RNA_pol_sigma_r2"/>
</dbReference>